<dbReference type="PROSITE" id="PS51192">
    <property type="entry name" value="HELICASE_ATP_BIND_1"/>
    <property type="match status" value="1"/>
</dbReference>
<dbReference type="PANTHER" id="PTHR30580:SF0">
    <property type="entry name" value="PRIMOSOMAL PROTEIN N"/>
    <property type="match status" value="1"/>
</dbReference>
<reference evidence="14 15" key="1">
    <citation type="journal article" date="2008" name="BMC Microbiol.">
        <title>Complete genome sequence of Treponema pallidum ssp. pallidum strain SS14 determined with oligonucleotide arrays.</title>
        <authorList>
            <person name="Matejkova P."/>
            <person name="Strouhal M."/>
            <person name="Smajs D."/>
            <person name="Norris S.J."/>
            <person name="Palzkill T."/>
            <person name="Petrosino J.F."/>
            <person name="Sodergren E."/>
            <person name="Norton J.E."/>
            <person name="Singh J."/>
            <person name="Richmond T.A."/>
            <person name="Molla M.N."/>
            <person name="Albert T.J."/>
            <person name="Weinstock G.M."/>
        </authorList>
    </citation>
    <scope>NUCLEOTIDE SEQUENCE [LARGE SCALE GENOMIC DNA]</scope>
    <source>
        <strain evidence="14 15">SS14</strain>
    </source>
</reference>
<evidence type="ECO:0000256" key="12">
    <source>
        <dbReference type="HAMAP-Rule" id="MF_00983"/>
    </source>
</evidence>
<keyword evidence="10 12" id="KW-0413">Isomerase</keyword>
<evidence type="ECO:0000256" key="1">
    <source>
        <dbReference type="ARBA" id="ARBA00022515"/>
    </source>
</evidence>
<dbReference type="GO" id="GO:0006269">
    <property type="term" value="P:DNA replication, synthesis of primer"/>
    <property type="evidence" value="ECO:0007669"/>
    <property type="project" value="UniProtKB-KW"/>
</dbReference>
<keyword evidence="1 12" id="KW-0639">Primosome</keyword>
<dbReference type="GO" id="GO:0006302">
    <property type="term" value="P:double-strand break repair"/>
    <property type="evidence" value="ECO:0007669"/>
    <property type="project" value="InterPro"/>
</dbReference>
<dbReference type="InterPro" id="IPR014001">
    <property type="entry name" value="Helicase_ATP-bd"/>
</dbReference>
<dbReference type="EC" id="5.6.2.4" evidence="12"/>
<keyword evidence="4 12" id="KW-0547">Nucleotide-binding</keyword>
<dbReference type="GO" id="GO:0043138">
    <property type="term" value="F:3'-5' DNA helicase activity"/>
    <property type="evidence" value="ECO:0007669"/>
    <property type="project" value="UniProtKB-EC"/>
</dbReference>
<dbReference type="GO" id="GO:0016887">
    <property type="term" value="F:ATP hydrolysis activity"/>
    <property type="evidence" value="ECO:0007669"/>
    <property type="project" value="RHEA"/>
</dbReference>
<evidence type="ECO:0000256" key="3">
    <source>
        <dbReference type="ARBA" id="ARBA00022723"/>
    </source>
</evidence>
<evidence type="ECO:0000313" key="15">
    <source>
        <dbReference type="Proteomes" id="UP000001202"/>
    </source>
</evidence>
<feature type="binding site" evidence="12">
    <location>
        <position position="375"/>
    </location>
    <ligand>
        <name>Zn(2+)</name>
        <dbReference type="ChEBI" id="CHEBI:29105"/>
        <label>2</label>
    </ligand>
</feature>
<dbReference type="KEGG" id="tpp:TPASS_0230"/>
<comment type="function">
    <text evidence="12">Initiates the restart of stalled replication forks, which reloads the replicative helicase on sites other than the origin of replication. Recognizes and binds to abandoned replication forks and remodels them to uncover a helicase loading site. Promotes assembly of the primosome at these replication forks.</text>
</comment>
<dbReference type="Pfam" id="PF18319">
    <property type="entry name" value="Zn_ribbon_PriA"/>
    <property type="match status" value="1"/>
</dbReference>
<comment type="catalytic activity">
    <reaction evidence="12">
        <text>Couples ATP hydrolysis with the unwinding of duplex DNA by translocating in the 3'-5' direction.</text>
        <dbReference type="EC" id="5.6.2.4"/>
    </reaction>
</comment>
<dbReference type="GO" id="GO:0006270">
    <property type="term" value="P:DNA replication initiation"/>
    <property type="evidence" value="ECO:0007669"/>
    <property type="project" value="TreeGrafter"/>
</dbReference>
<organism evidence="14 15">
    <name type="scientific">Treponema pallidum subsp. pallidum (strain SS14)</name>
    <dbReference type="NCBI Taxonomy" id="455434"/>
    <lineage>
        <taxon>Bacteria</taxon>
        <taxon>Pseudomonadati</taxon>
        <taxon>Spirochaetota</taxon>
        <taxon>Spirochaetia</taxon>
        <taxon>Spirochaetales</taxon>
        <taxon>Treponemataceae</taxon>
        <taxon>Treponema</taxon>
    </lineage>
</organism>
<dbReference type="InterPro" id="IPR001650">
    <property type="entry name" value="Helicase_C-like"/>
</dbReference>
<dbReference type="NCBIfam" id="TIGR00595">
    <property type="entry name" value="priA"/>
    <property type="match status" value="1"/>
</dbReference>
<feature type="binding site" evidence="12">
    <location>
        <position position="378"/>
    </location>
    <ligand>
        <name>Zn(2+)</name>
        <dbReference type="ChEBI" id="CHEBI:29105"/>
        <label>2</label>
    </ligand>
</feature>
<evidence type="ECO:0000256" key="8">
    <source>
        <dbReference type="ARBA" id="ARBA00022840"/>
    </source>
</evidence>
<dbReference type="Proteomes" id="UP000001202">
    <property type="component" value="Chromosome"/>
</dbReference>
<dbReference type="InterPro" id="IPR011545">
    <property type="entry name" value="DEAD/DEAH_box_helicase_dom"/>
</dbReference>
<evidence type="ECO:0000259" key="13">
    <source>
        <dbReference type="PROSITE" id="PS51192"/>
    </source>
</evidence>
<comment type="cofactor">
    <cofactor evidence="12">
        <name>Zn(2+)</name>
        <dbReference type="ChEBI" id="CHEBI:29105"/>
    </cofactor>
    <text evidence="12">Binds 2 zinc ions per subunit.</text>
</comment>
<evidence type="ECO:0000256" key="4">
    <source>
        <dbReference type="ARBA" id="ARBA00022741"/>
    </source>
</evidence>
<evidence type="ECO:0000256" key="6">
    <source>
        <dbReference type="ARBA" id="ARBA00022806"/>
    </source>
</evidence>
<dbReference type="PATRIC" id="fig|455434.6.peg.235"/>
<dbReference type="InterPro" id="IPR041222">
    <property type="entry name" value="PriA_3primeBD"/>
</dbReference>
<dbReference type="Pfam" id="PF00270">
    <property type="entry name" value="DEAD"/>
    <property type="match status" value="1"/>
</dbReference>
<dbReference type="Pfam" id="PF18074">
    <property type="entry name" value="PriA_C"/>
    <property type="match status" value="1"/>
</dbReference>
<accession>A0A0H3BK04</accession>
<dbReference type="HAMAP" id="MF_00983">
    <property type="entry name" value="PriA"/>
    <property type="match status" value="1"/>
</dbReference>
<dbReference type="GO" id="GO:1990077">
    <property type="term" value="C:primosome complex"/>
    <property type="evidence" value="ECO:0007669"/>
    <property type="project" value="UniProtKB-UniRule"/>
</dbReference>
<dbReference type="Gene3D" id="3.40.1440.60">
    <property type="entry name" value="PriA, 3(prime) DNA-binding domain"/>
    <property type="match status" value="1"/>
</dbReference>
<dbReference type="GO" id="GO:0003677">
    <property type="term" value="F:DNA binding"/>
    <property type="evidence" value="ECO:0007669"/>
    <property type="project" value="UniProtKB-UniRule"/>
</dbReference>
<evidence type="ECO:0000256" key="7">
    <source>
        <dbReference type="ARBA" id="ARBA00022833"/>
    </source>
</evidence>
<comment type="similarity">
    <text evidence="12">Belongs to the helicase family. PriA subfamily.</text>
</comment>
<feature type="domain" description="Helicase ATP-binding" evidence="13">
    <location>
        <begin position="143"/>
        <end position="309"/>
    </location>
</feature>
<feature type="binding site" evidence="12">
    <location>
        <position position="366"/>
    </location>
    <ligand>
        <name>Zn(2+)</name>
        <dbReference type="ChEBI" id="CHEBI:29105"/>
        <label>1</label>
    </ligand>
</feature>
<proteinExistence type="inferred from homology"/>
<keyword evidence="3 12" id="KW-0479">Metal-binding</keyword>
<dbReference type="CDD" id="cd17929">
    <property type="entry name" value="DEXHc_priA"/>
    <property type="match status" value="1"/>
</dbReference>
<dbReference type="Gene3D" id="3.40.50.300">
    <property type="entry name" value="P-loop containing nucleotide triphosphate hydrolases"/>
    <property type="match status" value="2"/>
</dbReference>
<protein>
    <recommendedName>
        <fullName evidence="12">Replication restart protein PriA</fullName>
    </recommendedName>
    <alternativeName>
        <fullName evidence="12">ATP-dependent DNA helicase PriA</fullName>
        <ecNumber evidence="12">5.6.2.4</ecNumber>
    </alternativeName>
    <alternativeName>
        <fullName evidence="12">DNA 3'-5' helicase PriA</fullName>
    </alternativeName>
</protein>
<dbReference type="GO" id="GO:0008270">
    <property type="term" value="F:zinc ion binding"/>
    <property type="evidence" value="ECO:0007669"/>
    <property type="project" value="UniProtKB-UniRule"/>
</dbReference>
<comment type="subunit">
    <text evidence="12">Component of the replication restart primosome.</text>
</comment>
<keyword evidence="8 12" id="KW-0067">ATP-binding</keyword>
<feature type="binding site" evidence="12">
    <location>
        <position position="393"/>
    </location>
    <ligand>
        <name>Zn(2+)</name>
        <dbReference type="ChEBI" id="CHEBI:29105"/>
        <label>2</label>
    </ligand>
</feature>
<evidence type="ECO:0000256" key="10">
    <source>
        <dbReference type="ARBA" id="ARBA00023235"/>
    </source>
</evidence>
<feature type="binding site" evidence="12">
    <location>
        <position position="396"/>
    </location>
    <ligand>
        <name>Zn(2+)</name>
        <dbReference type="ChEBI" id="CHEBI:29105"/>
        <label>2</label>
    </ligand>
</feature>
<evidence type="ECO:0000313" key="14">
    <source>
        <dbReference type="EMBL" id="ACD70656.1"/>
    </source>
</evidence>
<dbReference type="InterPro" id="IPR027417">
    <property type="entry name" value="P-loop_NTPase"/>
</dbReference>
<evidence type="ECO:0000256" key="11">
    <source>
        <dbReference type="ARBA" id="ARBA00048988"/>
    </source>
</evidence>
<keyword evidence="9 12" id="KW-0238">DNA-binding</keyword>
<gene>
    <name evidence="12 14" type="primary">priA</name>
    <name evidence="14" type="ordered locus">TPASS_0230</name>
</gene>
<feature type="binding site" evidence="12">
    <location>
        <position position="369"/>
    </location>
    <ligand>
        <name>Zn(2+)</name>
        <dbReference type="ChEBI" id="CHEBI:29105"/>
        <label>1</label>
    </ligand>
</feature>
<dbReference type="Pfam" id="PF00271">
    <property type="entry name" value="Helicase_C"/>
    <property type="match status" value="1"/>
</dbReference>
<dbReference type="InterPro" id="IPR040498">
    <property type="entry name" value="PriA_CRR"/>
</dbReference>
<keyword evidence="7 12" id="KW-0862">Zinc</keyword>
<keyword evidence="6 12" id="KW-0347">Helicase</keyword>
<dbReference type="SMART" id="SM00487">
    <property type="entry name" value="DEXDc"/>
    <property type="match status" value="1"/>
</dbReference>
<evidence type="ECO:0000256" key="5">
    <source>
        <dbReference type="ARBA" id="ARBA00022801"/>
    </source>
</evidence>
<dbReference type="GO" id="GO:0006310">
    <property type="term" value="P:DNA recombination"/>
    <property type="evidence" value="ECO:0007669"/>
    <property type="project" value="InterPro"/>
</dbReference>
<dbReference type="InterPro" id="IPR005259">
    <property type="entry name" value="PriA"/>
</dbReference>
<dbReference type="FunFam" id="3.40.50.300:FF:000489">
    <property type="entry name" value="Primosome assembly protein PriA"/>
    <property type="match status" value="1"/>
</dbReference>
<keyword evidence="5 12" id="KW-0378">Hydrolase</keyword>
<feature type="binding site" evidence="12">
    <location>
        <position position="409"/>
    </location>
    <ligand>
        <name>Zn(2+)</name>
        <dbReference type="ChEBI" id="CHEBI:29105"/>
        <label>1</label>
    </ligand>
</feature>
<keyword evidence="2 12" id="KW-0235">DNA replication</keyword>
<comment type="catalytic activity">
    <reaction evidence="11 12">
        <text>ATP + H2O = ADP + phosphate + H(+)</text>
        <dbReference type="Rhea" id="RHEA:13065"/>
        <dbReference type="ChEBI" id="CHEBI:15377"/>
        <dbReference type="ChEBI" id="CHEBI:15378"/>
        <dbReference type="ChEBI" id="CHEBI:30616"/>
        <dbReference type="ChEBI" id="CHEBI:43474"/>
        <dbReference type="ChEBI" id="CHEBI:456216"/>
        <dbReference type="EC" id="5.6.2.4"/>
    </reaction>
</comment>
<evidence type="ECO:0000256" key="2">
    <source>
        <dbReference type="ARBA" id="ARBA00022705"/>
    </source>
</evidence>
<dbReference type="InterPro" id="IPR041236">
    <property type="entry name" value="PriA_C"/>
</dbReference>
<evidence type="ECO:0000256" key="9">
    <source>
        <dbReference type="ARBA" id="ARBA00023125"/>
    </source>
</evidence>
<name>A0A0H3BK04_TREPS</name>
<dbReference type="CDD" id="cd18804">
    <property type="entry name" value="SF2_C_priA"/>
    <property type="match status" value="1"/>
</dbReference>
<dbReference type="EMBL" id="CP000805">
    <property type="protein sequence ID" value="ACD70656.1"/>
    <property type="molecule type" value="Genomic_DNA"/>
</dbReference>
<sequence length="657" mass="72221">MAPWLELVFDVPLDKSFTYRACAAHAGEALVGRRVLAPFGARTLIGFVISESHSSPADCGGAVGTFKEIIRVIDREALFDQTHLACARWMAHFYLCALGQALCAVVPSRKRERTLSSFASCAGVRRTDTYALSGEQRKAIDAITASTGARSFYVHGVTGSGKTEVFLRAAEAVLARGKSVIYLVPEIALTHQVLQEVYVRFGSQAAVLHSALSGSQRLGEWRRIQRMRHCVVIGARSAIFAPLKRLGLVIMDEEHDSSYKSAHVPRYHARQVAMYRCADANCPFVMGSATPSVEAWYAMLRGAVRRLPLTARVAGGAPPRVEVVDVSKEALLLSTRLVDEIRKTKEAGYQSMLFLNRRGFSYSFQCRSCGYTLCCTQCAVPLTWHKRVGAMQCHYCGRQEAPPESCPCCHSFDTRYGGVGTEYIEEAVQALFPEYRIARVDTDALRSGHVQQTMEQFRAGKIDVLLGTQMIAKGFNFPTLRLVGIACADTGLHTPDFRAAERSFALMMQVAGRAGRYVDNGLVIIQTRNPAHPAVVCAQHGDCESFYAQELAQREALCFPPFVRLIRFVFRSKTRRKAKDAAYAAHALLTAQMPLGADVLGPAACVVAQVAGSYRMQILLRAPSFPVVQQVARSFLDEFRAPAGVYVESDVDPVNVL</sequence>
<dbReference type="AlphaFoldDB" id="A0A0H3BK04"/>
<dbReference type="Pfam" id="PF17764">
    <property type="entry name" value="PriA_3primeBD"/>
    <property type="match status" value="1"/>
</dbReference>
<dbReference type="InterPro" id="IPR042115">
    <property type="entry name" value="PriA_3primeBD_sf"/>
</dbReference>
<dbReference type="RefSeq" id="WP_012460528.1">
    <property type="nucleotide sequence ID" value="NC_010741.1"/>
</dbReference>
<dbReference type="SUPFAM" id="SSF52540">
    <property type="entry name" value="P-loop containing nucleoside triphosphate hydrolases"/>
    <property type="match status" value="1"/>
</dbReference>
<dbReference type="SMART" id="SM00490">
    <property type="entry name" value="HELICc"/>
    <property type="match status" value="1"/>
</dbReference>
<feature type="binding site" evidence="12">
    <location>
        <position position="406"/>
    </location>
    <ligand>
        <name>Zn(2+)</name>
        <dbReference type="ChEBI" id="CHEBI:29105"/>
        <label>1</label>
    </ligand>
</feature>
<dbReference type="GO" id="GO:0005524">
    <property type="term" value="F:ATP binding"/>
    <property type="evidence" value="ECO:0007669"/>
    <property type="project" value="UniProtKB-UniRule"/>
</dbReference>
<dbReference type="PANTHER" id="PTHR30580">
    <property type="entry name" value="PRIMOSOMAL PROTEIN N"/>
    <property type="match status" value="1"/>
</dbReference>